<comment type="subcellular location">
    <subcellularLocation>
        <location evidence="1">Cell projection</location>
        <location evidence="1">Cilium</location>
    </subcellularLocation>
    <subcellularLocation>
        <location evidence="2">Cytoplasm</location>
        <location evidence="2">Cytoskeleton</location>
    </subcellularLocation>
</comment>
<keyword evidence="3 7" id="KW-0963">Cytoplasm</keyword>
<dbReference type="InterPro" id="IPR055380">
    <property type="entry name" value="BBS2_hp_dom"/>
</dbReference>
<dbReference type="GO" id="GO:0031514">
    <property type="term" value="C:motile cilium"/>
    <property type="evidence" value="ECO:0007669"/>
    <property type="project" value="TreeGrafter"/>
</dbReference>
<dbReference type="InterPro" id="IPR029333">
    <property type="entry name" value="BBS2_GAE_dom"/>
</dbReference>
<dbReference type="InterPro" id="IPR015943">
    <property type="entry name" value="WD40/YVTN_repeat-like_dom_sf"/>
</dbReference>
<evidence type="ECO:0000256" key="7">
    <source>
        <dbReference type="PIRNR" id="PIRNR013684"/>
    </source>
</evidence>
<dbReference type="Pfam" id="PF14783">
    <property type="entry name" value="BBS2_Mid"/>
    <property type="match status" value="1"/>
</dbReference>
<evidence type="ECO:0000256" key="5">
    <source>
        <dbReference type="ARBA" id="ARBA00023212"/>
    </source>
</evidence>
<feature type="domain" description="BBS2 platform" evidence="11">
    <location>
        <begin position="475"/>
        <end position="562"/>
    </location>
</feature>
<dbReference type="PIRSF" id="PIRSF013684">
    <property type="entry name" value="BBS2"/>
    <property type="match status" value="1"/>
</dbReference>
<feature type="domain" description="BBS2 GAE" evidence="9">
    <location>
        <begin position="385"/>
        <end position="468"/>
    </location>
</feature>
<evidence type="ECO:0000259" key="12">
    <source>
        <dbReference type="Pfam" id="PF23353"/>
    </source>
</evidence>
<dbReference type="GO" id="GO:0036064">
    <property type="term" value="C:ciliary basal body"/>
    <property type="evidence" value="ECO:0007669"/>
    <property type="project" value="TreeGrafter"/>
</dbReference>
<dbReference type="InterPro" id="IPR055379">
    <property type="entry name" value="BBS2_pf_dom"/>
</dbReference>
<dbReference type="PANTHER" id="PTHR32465">
    <property type="entry name" value="BARDET-BIEDL SYNDROME 2 PROTEIN"/>
    <property type="match status" value="1"/>
</dbReference>
<dbReference type="SUPFAM" id="SSF50978">
    <property type="entry name" value="WD40 repeat-like"/>
    <property type="match status" value="1"/>
</dbReference>
<dbReference type="GO" id="GO:0043005">
    <property type="term" value="C:neuron projection"/>
    <property type="evidence" value="ECO:0007669"/>
    <property type="project" value="TreeGrafter"/>
</dbReference>
<dbReference type="InterPro" id="IPR016616">
    <property type="entry name" value="Bardet-Biedl_syndrome_2_prot"/>
</dbReference>
<dbReference type="GO" id="GO:1905515">
    <property type="term" value="P:non-motile cilium assembly"/>
    <property type="evidence" value="ECO:0007669"/>
    <property type="project" value="InterPro"/>
</dbReference>
<evidence type="ECO:0000259" key="8">
    <source>
        <dbReference type="Pfam" id="PF14781"/>
    </source>
</evidence>
<keyword evidence="5 7" id="KW-0206">Cytoskeleton</keyword>
<sequence length="706" mass="78732">MLISPIFTHNLKQKILPGLVTLGKYSEDGHSLTIVTPSNKILIYDLGKLGDPAAERTARALNISQPITSIAAARLKEDDYDILLVCTKTTVYVYDVDRNADVFTREVIDGANAVAHGVVAGNEDVIFVGGNCSVQGYDRLGTETYWIVTGDNVRSMALVDIDNDDENELVVGSDDYDIRIFKKDDLLHEITETQIVTHLSCLGEGLFAYALANGTVGVYDRLSRVWRVKSKNRATYLTSYDVNGDGNLELITGWQGGKVDGRDVKTGEVLFKDNFDQTIAGICVGDCRGSGKDDLIVISITGELRCYNPQAPRPFKSDAGTGSYEEETVRDLLMRKQTLLLELKKYEYNANFSGADEENQDGAIPAKTRLQTSLGISLGSTSRVPHVEVNLSTNNDTIIRAVIIFAEGIFKDETHVKHPKRQNATNKLTIALYPPRDVPIDIHIKAFIGYPDSSQFHVFELTRQLPRFAMYTLVDKPPTNTVSNVVFFVNERIQRIILWINRNFLLNKALDSNTYSELTLYFLSLRDGKELAFLMDPSGKITIQTDNIVLAGDLIQSLATYLNVEQLKSVAHYPREEENCAGLLEKLRDLETVKRRLNVDLSNKSSLIRSLIVRGEDARLLNDLKLMKRFYGELNELNNDLRGGFEIRVTNYNDIVSTVKELNGIVQRASRLRFGKCKTDPVTLAKAAIASNNSDALIKVIRTGEI</sequence>
<evidence type="ECO:0000256" key="6">
    <source>
        <dbReference type="ARBA" id="ARBA00023273"/>
    </source>
</evidence>
<dbReference type="InterPro" id="IPR029430">
    <property type="entry name" value="BBS2_N"/>
</dbReference>
<evidence type="ECO:0000259" key="10">
    <source>
        <dbReference type="Pfam" id="PF14783"/>
    </source>
</evidence>
<dbReference type="Pfam" id="PF23350">
    <property type="entry name" value="BBS2_pf"/>
    <property type="match status" value="1"/>
</dbReference>
<feature type="domain" description="Ciliary BBSome complex subunit 2 N-terminal" evidence="8">
    <location>
        <begin position="21"/>
        <end position="117"/>
    </location>
</feature>
<dbReference type="GO" id="GO:0016020">
    <property type="term" value="C:membrane"/>
    <property type="evidence" value="ECO:0007669"/>
    <property type="project" value="TreeGrafter"/>
</dbReference>
<evidence type="ECO:0000259" key="11">
    <source>
        <dbReference type="Pfam" id="PF23350"/>
    </source>
</evidence>
<gene>
    <name evidence="13" type="ORF">PYX00_010605</name>
</gene>
<feature type="domain" description="Ciliary BBSome complex subunit 2 middle region" evidence="10">
    <location>
        <begin position="155"/>
        <end position="262"/>
    </location>
</feature>
<reference evidence="13" key="1">
    <citation type="journal article" date="2024" name="Gigascience">
        <title>Chromosome-level genome of the poultry shaft louse Menopon gallinae provides insight into the host-switching and adaptive evolution of parasitic lice.</title>
        <authorList>
            <person name="Xu Y."/>
            <person name="Ma L."/>
            <person name="Liu S."/>
            <person name="Liang Y."/>
            <person name="Liu Q."/>
            <person name="He Z."/>
            <person name="Tian L."/>
            <person name="Duan Y."/>
            <person name="Cai W."/>
            <person name="Li H."/>
            <person name="Song F."/>
        </authorList>
    </citation>
    <scope>NUCLEOTIDE SEQUENCE</scope>
    <source>
        <strain evidence="13">Cailab_2023a</strain>
    </source>
</reference>
<evidence type="ECO:0000256" key="1">
    <source>
        <dbReference type="ARBA" id="ARBA00004138"/>
    </source>
</evidence>
<comment type="caution">
    <text evidence="13">The sequence shown here is derived from an EMBL/GenBank/DDBJ whole genome shotgun (WGS) entry which is preliminary data.</text>
</comment>
<evidence type="ECO:0000259" key="9">
    <source>
        <dbReference type="Pfam" id="PF14782"/>
    </source>
</evidence>
<dbReference type="AlphaFoldDB" id="A0AAW2HG84"/>
<dbReference type="Pfam" id="PF23353">
    <property type="entry name" value="BBS2_hp"/>
    <property type="match status" value="1"/>
</dbReference>
<dbReference type="InterPro" id="IPR029429">
    <property type="entry name" value="BBS2_Mid"/>
</dbReference>
<name>A0AAW2HG84_9NEOP</name>
<keyword evidence="6 7" id="KW-0966">Cell projection</keyword>
<proteinExistence type="predicted"/>
<protein>
    <recommendedName>
        <fullName evidence="7">Bardet-Biedl syndrome 2 protein homolog</fullName>
    </recommendedName>
</protein>
<evidence type="ECO:0000256" key="3">
    <source>
        <dbReference type="ARBA" id="ARBA00022490"/>
    </source>
</evidence>
<feature type="domain" description="BBS2 hairpin" evidence="12">
    <location>
        <begin position="574"/>
        <end position="671"/>
    </location>
</feature>
<dbReference type="Pfam" id="PF14782">
    <property type="entry name" value="BBS2_GAE"/>
    <property type="match status" value="1"/>
</dbReference>
<organism evidence="13">
    <name type="scientific">Menopon gallinae</name>
    <name type="common">poultry shaft louse</name>
    <dbReference type="NCBI Taxonomy" id="328185"/>
    <lineage>
        <taxon>Eukaryota</taxon>
        <taxon>Metazoa</taxon>
        <taxon>Ecdysozoa</taxon>
        <taxon>Arthropoda</taxon>
        <taxon>Hexapoda</taxon>
        <taxon>Insecta</taxon>
        <taxon>Pterygota</taxon>
        <taxon>Neoptera</taxon>
        <taxon>Paraneoptera</taxon>
        <taxon>Psocodea</taxon>
        <taxon>Troctomorpha</taxon>
        <taxon>Phthiraptera</taxon>
        <taxon>Amblycera</taxon>
        <taxon>Menoponidae</taxon>
        <taxon>Menopon</taxon>
    </lineage>
</organism>
<evidence type="ECO:0000256" key="4">
    <source>
        <dbReference type="ARBA" id="ARBA00023069"/>
    </source>
</evidence>
<dbReference type="Pfam" id="PF14781">
    <property type="entry name" value="BBS2_N"/>
    <property type="match status" value="1"/>
</dbReference>
<accession>A0AAW2HG84</accession>
<dbReference type="PANTHER" id="PTHR32465:SF0">
    <property type="entry name" value="BARDET-BIEDL SYNDROME 2 PROTEIN"/>
    <property type="match status" value="1"/>
</dbReference>
<keyword evidence="4 7" id="KW-0969">Cilium</keyword>
<evidence type="ECO:0000256" key="2">
    <source>
        <dbReference type="ARBA" id="ARBA00004245"/>
    </source>
</evidence>
<evidence type="ECO:0000313" key="13">
    <source>
        <dbReference type="EMBL" id="KAL0268785.1"/>
    </source>
</evidence>
<dbReference type="EMBL" id="JARGDH010000005">
    <property type="protein sequence ID" value="KAL0268785.1"/>
    <property type="molecule type" value="Genomic_DNA"/>
</dbReference>
<dbReference type="Gene3D" id="2.130.10.10">
    <property type="entry name" value="YVTN repeat-like/Quinoprotein amine dehydrogenase"/>
    <property type="match status" value="1"/>
</dbReference>
<dbReference type="InterPro" id="IPR036322">
    <property type="entry name" value="WD40_repeat_dom_sf"/>
</dbReference>
<dbReference type="GO" id="GO:0034464">
    <property type="term" value="C:BBSome"/>
    <property type="evidence" value="ECO:0007669"/>
    <property type="project" value="UniProtKB-UniRule"/>
</dbReference>